<sequence length="287" mass="30558">MQAALDAAAAGLYVFPVWPRGKLPAVKEWEAAATRDPVVIEEWWSVRPWNLGLAVGRSNVLVVDLDPHRGTAPPAQFPGARGGADVLARLAAEAGEPDPVDTYTVTTPSGGEHRYFLMPDGLELRNTQGRLGWKIDTRGHGGFVVGAGSVRADGLYRVARHGAVAALPGWLGAALTPPPPPPPAPAMELPRRRADAYLQKILDDELEELATAAPGTRHDARLKAARTLGRLVGGGELDETSARTLLLAAAAGHIGADTRESEVIRDVEDGIAYGRQLPRTLRRGGQR</sequence>
<dbReference type="InterPro" id="IPR015330">
    <property type="entry name" value="DNA_primase/pol_bifunc_N"/>
</dbReference>
<dbReference type="EMBL" id="BJVJ01000062">
    <property type="protein sequence ID" value="GEL25729.1"/>
    <property type="molecule type" value="Genomic_DNA"/>
</dbReference>
<name>A0A511DLN8_9PSEU</name>
<dbReference type="SUPFAM" id="SSF56747">
    <property type="entry name" value="Prim-pol domain"/>
    <property type="match status" value="1"/>
</dbReference>
<evidence type="ECO:0000313" key="2">
    <source>
        <dbReference type="EMBL" id="GEL25729.1"/>
    </source>
</evidence>
<organism evidence="2 3">
    <name type="scientific">Pseudonocardia sulfidoxydans NBRC 16205</name>
    <dbReference type="NCBI Taxonomy" id="1223511"/>
    <lineage>
        <taxon>Bacteria</taxon>
        <taxon>Bacillati</taxon>
        <taxon>Actinomycetota</taxon>
        <taxon>Actinomycetes</taxon>
        <taxon>Pseudonocardiales</taxon>
        <taxon>Pseudonocardiaceae</taxon>
        <taxon>Pseudonocardia</taxon>
    </lineage>
</organism>
<dbReference type="SMART" id="SM00943">
    <property type="entry name" value="Prim-Pol"/>
    <property type="match status" value="1"/>
</dbReference>
<dbReference type="CDD" id="cd04859">
    <property type="entry name" value="Prim_Pol"/>
    <property type="match status" value="1"/>
</dbReference>
<dbReference type="Proteomes" id="UP000321685">
    <property type="component" value="Unassembled WGS sequence"/>
</dbReference>
<keyword evidence="3" id="KW-1185">Reference proteome</keyword>
<evidence type="ECO:0000313" key="3">
    <source>
        <dbReference type="Proteomes" id="UP000321685"/>
    </source>
</evidence>
<reference evidence="2 3" key="1">
    <citation type="submission" date="2019-07" db="EMBL/GenBank/DDBJ databases">
        <title>Whole genome shotgun sequence of Pseudonocardia sulfidoxydans NBRC 16205.</title>
        <authorList>
            <person name="Hosoyama A."/>
            <person name="Uohara A."/>
            <person name="Ohji S."/>
            <person name="Ichikawa N."/>
        </authorList>
    </citation>
    <scope>NUCLEOTIDE SEQUENCE [LARGE SCALE GENOMIC DNA]</scope>
    <source>
        <strain evidence="2 3">NBRC 16205</strain>
    </source>
</reference>
<gene>
    <name evidence="2" type="ORF">PSU4_46830</name>
</gene>
<dbReference type="AlphaFoldDB" id="A0A511DLN8"/>
<comment type="caution">
    <text evidence="2">The sequence shown here is derived from an EMBL/GenBank/DDBJ whole genome shotgun (WGS) entry which is preliminary data.</text>
</comment>
<accession>A0A511DLN8</accession>
<dbReference type="RefSeq" id="WP_186817139.1">
    <property type="nucleotide sequence ID" value="NZ_BJVJ01000062.1"/>
</dbReference>
<protein>
    <recommendedName>
        <fullName evidence="1">DNA primase/polymerase bifunctional N-terminal domain-containing protein</fullName>
    </recommendedName>
</protein>
<proteinExistence type="predicted"/>
<dbReference type="Pfam" id="PF09250">
    <property type="entry name" value="Prim-Pol"/>
    <property type="match status" value="1"/>
</dbReference>
<feature type="domain" description="DNA primase/polymerase bifunctional N-terminal" evidence="1">
    <location>
        <begin position="4"/>
        <end position="171"/>
    </location>
</feature>
<evidence type="ECO:0000259" key="1">
    <source>
        <dbReference type="SMART" id="SM00943"/>
    </source>
</evidence>